<accession>A0A9D3UW09</accession>
<keyword evidence="3" id="KW-1185">Reference proteome</keyword>
<dbReference type="Pfam" id="PF03101">
    <property type="entry name" value="FAR1"/>
    <property type="match status" value="1"/>
</dbReference>
<dbReference type="EMBL" id="JAIQCV010000009">
    <property type="protein sequence ID" value="KAH1063363.1"/>
    <property type="molecule type" value="Genomic_DNA"/>
</dbReference>
<sequence length="136" mass="15886">MDEENSQSFTYIERIEIDNANLKGLVVNNEGEAYNLYTDYGHRIGFSVPKGKNRYLPGTNIIRTKDFYCSKQGFKEFEDVRIQKNITNWEQELDVRNAPSHLGNLNENVDFHALFHKCMQGCESEIELKSTWENDK</sequence>
<comment type="caution">
    <text evidence="2">The sequence shown here is derived from an EMBL/GenBank/DDBJ whole genome shotgun (WGS) entry which is preliminary data.</text>
</comment>
<dbReference type="AlphaFoldDB" id="A0A9D3UW09"/>
<organism evidence="2 3">
    <name type="scientific">Gossypium stocksii</name>
    <dbReference type="NCBI Taxonomy" id="47602"/>
    <lineage>
        <taxon>Eukaryota</taxon>
        <taxon>Viridiplantae</taxon>
        <taxon>Streptophyta</taxon>
        <taxon>Embryophyta</taxon>
        <taxon>Tracheophyta</taxon>
        <taxon>Spermatophyta</taxon>
        <taxon>Magnoliopsida</taxon>
        <taxon>eudicotyledons</taxon>
        <taxon>Gunneridae</taxon>
        <taxon>Pentapetalae</taxon>
        <taxon>rosids</taxon>
        <taxon>malvids</taxon>
        <taxon>Malvales</taxon>
        <taxon>Malvaceae</taxon>
        <taxon>Malvoideae</taxon>
        <taxon>Gossypium</taxon>
    </lineage>
</organism>
<dbReference type="PANTHER" id="PTHR47718">
    <property type="entry name" value="OS01G0519700 PROTEIN"/>
    <property type="match status" value="1"/>
</dbReference>
<protein>
    <recommendedName>
        <fullName evidence="1">FAR1 domain-containing protein</fullName>
    </recommendedName>
</protein>
<evidence type="ECO:0000313" key="3">
    <source>
        <dbReference type="Proteomes" id="UP000828251"/>
    </source>
</evidence>
<dbReference type="Proteomes" id="UP000828251">
    <property type="component" value="Unassembled WGS sequence"/>
</dbReference>
<gene>
    <name evidence="2" type="ORF">J1N35_028350</name>
</gene>
<feature type="domain" description="FAR1" evidence="1">
    <location>
        <begin position="36"/>
        <end position="81"/>
    </location>
</feature>
<dbReference type="InterPro" id="IPR004330">
    <property type="entry name" value="FAR1_DNA_bnd_dom"/>
</dbReference>
<evidence type="ECO:0000259" key="1">
    <source>
        <dbReference type="Pfam" id="PF03101"/>
    </source>
</evidence>
<dbReference type="PANTHER" id="PTHR47718:SF17">
    <property type="entry name" value="PROTEIN FAR1-RELATED SEQUENCE 5-LIKE"/>
    <property type="match status" value="1"/>
</dbReference>
<evidence type="ECO:0000313" key="2">
    <source>
        <dbReference type="EMBL" id="KAH1063363.1"/>
    </source>
</evidence>
<dbReference type="OrthoDB" id="999166at2759"/>
<name>A0A9D3UW09_9ROSI</name>
<proteinExistence type="predicted"/>
<reference evidence="2 3" key="1">
    <citation type="journal article" date="2021" name="Plant Biotechnol. J.">
        <title>Multi-omics assisted identification of the key and species-specific regulatory components of drought-tolerant mechanisms in Gossypium stocksii.</title>
        <authorList>
            <person name="Yu D."/>
            <person name="Ke L."/>
            <person name="Zhang D."/>
            <person name="Wu Y."/>
            <person name="Sun Y."/>
            <person name="Mei J."/>
            <person name="Sun J."/>
            <person name="Sun Y."/>
        </authorList>
    </citation>
    <scope>NUCLEOTIDE SEQUENCE [LARGE SCALE GENOMIC DNA]</scope>
    <source>
        <strain evidence="3">cv. E1</strain>
        <tissue evidence="2">Leaf</tissue>
    </source>
</reference>